<organism evidence="2 3">
    <name type="scientific">Aspergillus viridinutans</name>
    <dbReference type="NCBI Taxonomy" id="75553"/>
    <lineage>
        <taxon>Eukaryota</taxon>
        <taxon>Fungi</taxon>
        <taxon>Dikarya</taxon>
        <taxon>Ascomycota</taxon>
        <taxon>Pezizomycotina</taxon>
        <taxon>Eurotiomycetes</taxon>
        <taxon>Eurotiomycetidae</taxon>
        <taxon>Eurotiales</taxon>
        <taxon>Aspergillaceae</taxon>
        <taxon>Aspergillus</taxon>
        <taxon>Aspergillus subgen. Fumigati</taxon>
    </lineage>
</organism>
<evidence type="ECO:0000313" key="2">
    <source>
        <dbReference type="EMBL" id="GIK02043.1"/>
    </source>
</evidence>
<protein>
    <recommendedName>
        <fullName evidence="4">Methyltransferase</fullName>
    </recommendedName>
</protein>
<dbReference type="GeneID" id="66934068"/>
<proteinExistence type="inferred from homology"/>
<sequence length="276" mass="31535">MSLAEIDLPVTTGEICFAKPGSWPANERPYTLLYEPATDEKLSNFKTSDIQPVPIRDMRPKKDSLSIHKEGFIFADFKSKMAYEDYLDEDKLKTVLAGEVRELLLERLGAKAAFIHECVFRRRGTVNAGNGFGQPVQEAHSDYTLNYAHKLITELAKSDADLIRSRKFQMINVWKPLRAPLRDWPLALCDYSTLDRSDLVQIDEVHVEGVLESHSVQYNPSQRWYYLSEQTVEEVLIFCSADSETGGEVPHAAFCDPRYPDEEPRESVELRVLVVY</sequence>
<evidence type="ECO:0000256" key="1">
    <source>
        <dbReference type="ARBA" id="ARBA00023604"/>
    </source>
</evidence>
<dbReference type="PANTHER" id="PTHR34598">
    <property type="entry name" value="BLL6449 PROTEIN"/>
    <property type="match status" value="1"/>
</dbReference>
<keyword evidence="3" id="KW-1185">Reference proteome</keyword>
<dbReference type="Proteomes" id="UP000710440">
    <property type="component" value="Unassembled WGS sequence"/>
</dbReference>
<dbReference type="OrthoDB" id="412788at2759"/>
<reference evidence="2 3" key="1">
    <citation type="submission" date="2021-02" db="EMBL/GenBank/DDBJ databases">
        <title>Pan-genome distribution and transcriptional activeness of fungal secondary metabolism genes in Aspergillus section Fumigati.</title>
        <authorList>
            <person name="Takahashi H."/>
            <person name="Umemura M."/>
            <person name="Ninomiya A."/>
            <person name="Kusuya Y."/>
            <person name="Urayama S."/>
            <person name="Shimizu M."/>
            <person name="Watanabe A."/>
            <person name="Kamei K."/>
            <person name="Yaguchi T."/>
            <person name="Hagiwara D."/>
        </authorList>
    </citation>
    <scope>NUCLEOTIDE SEQUENCE [LARGE SCALE GENOMIC DNA]</scope>
    <source>
        <strain evidence="2 3">IFM 47045</strain>
    </source>
</reference>
<dbReference type="PANTHER" id="PTHR34598:SF3">
    <property type="entry name" value="OXIDOREDUCTASE AN1597"/>
    <property type="match status" value="1"/>
</dbReference>
<dbReference type="RefSeq" id="XP_043125229.1">
    <property type="nucleotide sequence ID" value="XM_043269294.1"/>
</dbReference>
<name>A0A9P3BWS5_ASPVI</name>
<dbReference type="EMBL" id="BOPL01000004">
    <property type="protein sequence ID" value="GIK02043.1"/>
    <property type="molecule type" value="Genomic_DNA"/>
</dbReference>
<evidence type="ECO:0008006" key="4">
    <source>
        <dbReference type="Google" id="ProtNLM"/>
    </source>
</evidence>
<dbReference type="NCBIfam" id="NF041278">
    <property type="entry name" value="CmcJ_NvfI_EfuI"/>
    <property type="match status" value="1"/>
</dbReference>
<comment type="similarity">
    <text evidence="1">Belongs to the asaB hydroxylase/desaturase family.</text>
</comment>
<dbReference type="GO" id="GO:0016491">
    <property type="term" value="F:oxidoreductase activity"/>
    <property type="evidence" value="ECO:0007669"/>
    <property type="project" value="InterPro"/>
</dbReference>
<evidence type="ECO:0000313" key="3">
    <source>
        <dbReference type="Proteomes" id="UP000710440"/>
    </source>
</evidence>
<dbReference type="AlphaFoldDB" id="A0A9P3BWS5"/>
<dbReference type="InterPro" id="IPR044053">
    <property type="entry name" value="AsaB-like"/>
</dbReference>
<accession>A0A9P3BWS5</accession>
<comment type="caution">
    <text evidence="2">The sequence shown here is derived from an EMBL/GenBank/DDBJ whole genome shotgun (WGS) entry which is preliminary data.</text>
</comment>
<gene>
    <name evidence="2" type="ORF">Aspvir_006086</name>
</gene>